<dbReference type="Gene3D" id="1.10.443.10">
    <property type="entry name" value="Intergrase catalytic core"/>
    <property type="match status" value="1"/>
</dbReference>
<dbReference type="AlphaFoldDB" id="Q8KUW3"/>
<reference evidence="3" key="1">
    <citation type="journal article" date="2008" name="Plasmid">
        <title>The complete sequence and functional analysis of pANL, the large plasmid of the unicellular freshwater cyanobacterium Synechococcus elongatus PCC 7942.</title>
        <authorList>
            <person name="Chen Y."/>
            <person name="Kay Holtman C."/>
            <person name="Magnuson R.D."/>
            <person name="Youderian P.A."/>
            <person name="Golden S.S."/>
        </authorList>
    </citation>
    <scope>NUCLEOTIDE SEQUENCE</scope>
    <source>
        <strain evidence="3">PCC 7942</strain>
        <plasmid evidence="3">pANL</plasmid>
    </source>
</reference>
<protein>
    <submittedName>
        <fullName evidence="3">ANL10</fullName>
    </submittedName>
</protein>
<evidence type="ECO:0000259" key="2">
    <source>
        <dbReference type="PROSITE" id="PS51898"/>
    </source>
</evidence>
<geneLocation type="plasmid" evidence="3">
    <name>pANL</name>
</geneLocation>
<accession>Q8KUW3</accession>
<organism evidence="3">
    <name type="scientific">Synechococcus elongatus (strain ATCC 33912 / PCC 7942 / FACHB-805)</name>
    <name type="common">Anacystis nidulans R2</name>
    <dbReference type="NCBI Taxonomy" id="1140"/>
    <lineage>
        <taxon>Bacteria</taxon>
        <taxon>Bacillati</taxon>
        <taxon>Cyanobacteriota</taxon>
        <taxon>Cyanophyceae</taxon>
        <taxon>Synechococcales</taxon>
        <taxon>Synechococcaceae</taxon>
        <taxon>Synechococcus</taxon>
    </lineage>
</organism>
<dbReference type="GO" id="GO:0006310">
    <property type="term" value="P:DNA recombination"/>
    <property type="evidence" value="ECO:0007669"/>
    <property type="project" value="UniProtKB-KW"/>
</dbReference>
<dbReference type="GeneID" id="72431551"/>
<dbReference type="PROSITE" id="PS51898">
    <property type="entry name" value="TYR_RECOMBINASE"/>
    <property type="match status" value="1"/>
</dbReference>
<gene>
    <name evidence="3" type="ORF">anL10</name>
</gene>
<dbReference type="GO" id="GO:0003677">
    <property type="term" value="F:DNA binding"/>
    <property type="evidence" value="ECO:0007669"/>
    <property type="project" value="InterPro"/>
</dbReference>
<dbReference type="InterPro" id="IPR013762">
    <property type="entry name" value="Integrase-like_cat_sf"/>
</dbReference>
<feature type="domain" description="Tyr recombinase" evidence="2">
    <location>
        <begin position="1"/>
        <end position="66"/>
    </location>
</feature>
<keyword evidence="3" id="KW-0614">Plasmid</keyword>
<dbReference type="Pfam" id="PF00589">
    <property type="entry name" value="Phage_integrase"/>
    <property type="match status" value="1"/>
</dbReference>
<dbReference type="InterPro" id="IPR011010">
    <property type="entry name" value="DNA_brk_join_enz"/>
</dbReference>
<name>Q8KUW3_SYNE7</name>
<sequence>MKRSAKAINLGKRLSPHRIRHSAITAALDATGGNIRLVQKLSRHSRLETLQRYDDARQNFQGECTEHLAKLLRQSKSQKPQASLSGDKT</sequence>
<evidence type="ECO:0000313" key="3">
    <source>
        <dbReference type="EMBL" id="AAM81141.1"/>
    </source>
</evidence>
<proteinExistence type="predicted"/>
<dbReference type="GO" id="GO:0015074">
    <property type="term" value="P:DNA integration"/>
    <property type="evidence" value="ECO:0007669"/>
    <property type="project" value="InterPro"/>
</dbReference>
<dbReference type="RefSeq" id="WP_011055128.1">
    <property type="nucleotide sequence ID" value="NC_007595.1"/>
</dbReference>
<dbReference type="EMBL" id="AF441790">
    <property type="protein sequence ID" value="AAM81141.1"/>
    <property type="molecule type" value="Genomic_DNA"/>
</dbReference>
<evidence type="ECO:0000256" key="1">
    <source>
        <dbReference type="ARBA" id="ARBA00023172"/>
    </source>
</evidence>
<keyword evidence="1" id="KW-0233">DNA recombination</keyword>
<dbReference type="SUPFAM" id="SSF56349">
    <property type="entry name" value="DNA breaking-rejoining enzymes"/>
    <property type="match status" value="1"/>
</dbReference>
<dbReference type="InterPro" id="IPR002104">
    <property type="entry name" value="Integrase_catalytic"/>
</dbReference>